<dbReference type="PIRSF" id="PIRSF029215">
    <property type="entry name" value="UCP029215"/>
    <property type="match status" value="1"/>
</dbReference>
<dbReference type="InterPro" id="IPR016913">
    <property type="entry name" value="UCP029215"/>
</dbReference>
<evidence type="ECO:0008006" key="4">
    <source>
        <dbReference type="Google" id="ProtNLM"/>
    </source>
</evidence>
<keyword evidence="1" id="KW-0175">Coiled coil</keyword>
<dbReference type="Pfam" id="PF09979">
    <property type="entry name" value="DUF2213"/>
    <property type="match status" value="1"/>
</dbReference>
<name>A0A1Z4JGM1_LEPBY</name>
<dbReference type="EMBL" id="AP018203">
    <property type="protein sequence ID" value="BAY55823.1"/>
    <property type="molecule type" value="Genomic_DNA"/>
</dbReference>
<reference evidence="2 3" key="1">
    <citation type="submission" date="2017-06" db="EMBL/GenBank/DDBJ databases">
        <title>Genome sequencing of cyanobaciteial culture collection at National Institute for Environmental Studies (NIES).</title>
        <authorList>
            <person name="Hirose Y."/>
            <person name="Shimura Y."/>
            <person name="Fujisawa T."/>
            <person name="Nakamura Y."/>
            <person name="Kawachi M."/>
        </authorList>
    </citation>
    <scope>NUCLEOTIDE SEQUENCE [LARGE SCALE GENOMIC DNA]</scope>
    <source>
        <strain evidence="2 3">NIES-2135</strain>
    </source>
</reference>
<evidence type="ECO:0000313" key="2">
    <source>
        <dbReference type="EMBL" id="BAY55823.1"/>
    </source>
</evidence>
<proteinExistence type="predicted"/>
<organism evidence="2 3">
    <name type="scientific">Leptolyngbya boryana NIES-2135</name>
    <dbReference type="NCBI Taxonomy" id="1973484"/>
    <lineage>
        <taxon>Bacteria</taxon>
        <taxon>Bacillati</taxon>
        <taxon>Cyanobacteriota</taxon>
        <taxon>Cyanophyceae</taxon>
        <taxon>Leptolyngbyales</taxon>
        <taxon>Leptolyngbyaceae</taxon>
        <taxon>Leptolyngbya group</taxon>
        <taxon>Leptolyngbya</taxon>
    </lineage>
</organism>
<dbReference type="Proteomes" id="UP000217895">
    <property type="component" value="Chromosome"/>
</dbReference>
<evidence type="ECO:0000256" key="1">
    <source>
        <dbReference type="SAM" id="Coils"/>
    </source>
</evidence>
<keyword evidence="3" id="KW-1185">Reference proteome</keyword>
<evidence type="ECO:0000313" key="3">
    <source>
        <dbReference type="Proteomes" id="UP000217895"/>
    </source>
</evidence>
<gene>
    <name evidence="2" type="ORF">NIES2135_26470</name>
</gene>
<feature type="coiled-coil region" evidence="1">
    <location>
        <begin position="251"/>
        <end position="285"/>
    </location>
</feature>
<protein>
    <recommendedName>
        <fullName evidence="4">DUF2213 domain-containing protein</fullName>
    </recommendedName>
</protein>
<accession>A0A1Z4JGM1</accession>
<sequence>MVFHVDRGHIFQHERTPEGFLRVHMRIARVGELKYRNADGTERIEVVSPEVLFAKDSTDSFKMKPITLGHPPERVTAENARQYERGMTGHAITIDNDFLGIVGTVTDKETIDAIERGDASEVSCGYDAEIKLRSDGKYDQVNRYGNHVAAVYRGRAGSEVRFGVDSADEPVEVWVQDAGEGTSTPTDQVDLPLIDRKDSPKMTIVTLGNRNYNIDGDDAPKLADAIAETLTKHDADLSSAKSATVAEIKRADAAEAKLEVVSAEKTQLTQKLDAAEQTRMDADQISTEVEARLGTWQIVLPLLRQDAADFQPDYKLSVSEIQKLAIAKKFPEIKLDGKSDDAISAMWELTEPALKQVETRTDSSQDLFELVTVAQSNTEYRVDALDSARKKAAQAYADAWKQGEKE</sequence>
<dbReference type="AlphaFoldDB" id="A0A1Z4JGM1"/>